<name>A0ABQ7FCZ2_9ACTN</name>
<evidence type="ECO:0000313" key="3">
    <source>
        <dbReference type="Proteomes" id="UP000621266"/>
    </source>
</evidence>
<dbReference type="PROSITE" id="PS51186">
    <property type="entry name" value="GNAT"/>
    <property type="match status" value="1"/>
</dbReference>
<dbReference type="PANTHER" id="PTHR43328">
    <property type="entry name" value="ACETYLTRANSFERASE-RELATED"/>
    <property type="match status" value="1"/>
</dbReference>
<dbReference type="Gene3D" id="3.40.630.30">
    <property type="match status" value="1"/>
</dbReference>
<gene>
    <name evidence="2" type="ORF">GCU69_28005</name>
</gene>
<evidence type="ECO:0000259" key="1">
    <source>
        <dbReference type="PROSITE" id="PS51186"/>
    </source>
</evidence>
<organism evidence="2 3">
    <name type="scientific">Streptomyces lycii</name>
    <dbReference type="NCBI Taxonomy" id="2654337"/>
    <lineage>
        <taxon>Bacteria</taxon>
        <taxon>Bacillati</taxon>
        <taxon>Actinomycetota</taxon>
        <taxon>Actinomycetes</taxon>
        <taxon>Kitasatosporales</taxon>
        <taxon>Streptomycetaceae</taxon>
        <taxon>Streptomyces</taxon>
    </lineage>
</organism>
<dbReference type="Proteomes" id="UP000621266">
    <property type="component" value="Unassembled WGS sequence"/>
</dbReference>
<dbReference type="SUPFAM" id="SSF55729">
    <property type="entry name" value="Acyl-CoA N-acyltransferases (Nat)"/>
    <property type="match status" value="1"/>
</dbReference>
<dbReference type="EMBL" id="WHPN01000402">
    <property type="protein sequence ID" value="KAF4405838.1"/>
    <property type="molecule type" value="Genomic_DNA"/>
</dbReference>
<dbReference type="PANTHER" id="PTHR43328:SF1">
    <property type="entry name" value="N-ACETYLTRANSFERASE DOMAIN-CONTAINING PROTEIN"/>
    <property type="match status" value="1"/>
</dbReference>
<reference evidence="2 3" key="1">
    <citation type="submission" date="2019-10" db="EMBL/GenBank/DDBJ databases">
        <title>Streptomyces tenebrisbrunneis sp.nov., an endogenous actinomycete isolated from of Lycium ruthenicum.</title>
        <authorList>
            <person name="Ma L."/>
        </authorList>
    </citation>
    <scope>NUCLEOTIDE SEQUENCE [LARGE SCALE GENOMIC DNA]</scope>
    <source>
        <strain evidence="2 3">TRM 66187</strain>
    </source>
</reference>
<dbReference type="InterPro" id="IPR016181">
    <property type="entry name" value="Acyl_CoA_acyltransferase"/>
</dbReference>
<proteinExistence type="predicted"/>
<keyword evidence="3" id="KW-1185">Reference proteome</keyword>
<evidence type="ECO:0000313" key="2">
    <source>
        <dbReference type="EMBL" id="KAF4405838.1"/>
    </source>
</evidence>
<dbReference type="InterPro" id="IPR000182">
    <property type="entry name" value="GNAT_dom"/>
</dbReference>
<comment type="caution">
    <text evidence="2">The sequence shown here is derived from an EMBL/GenBank/DDBJ whole genome shotgun (WGS) entry which is preliminary data.</text>
</comment>
<feature type="domain" description="N-acetyltransferase" evidence="1">
    <location>
        <begin position="5"/>
        <end position="152"/>
    </location>
</feature>
<sequence>MSEDVRLREVVEADLELFHEHERDPETVRRSKFTPRERDAFMKHWTTKVLGDPTVLTRTVTVDGVVAGSVVSWWDGDRRFIGYVFGRSFWGRGIGTRALALFLGVERTRPLHADPYQGNTGSVKLLEKHGFRRTGTLRHGEYEHLLLVLPEDGNGPPADG</sequence>
<dbReference type="Pfam" id="PF13302">
    <property type="entry name" value="Acetyltransf_3"/>
    <property type="match status" value="1"/>
</dbReference>
<protein>
    <submittedName>
        <fullName evidence="2">GNAT family N-acetyltransferase</fullName>
    </submittedName>
</protein>
<dbReference type="RefSeq" id="WP_098750527.1">
    <property type="nucleotide sequence ID" value="NZ_WHPN01000402.1"/>
</dbReference>
<accession>A0ABQ7FCZ2</accession>